<evidence type="ECO:0000313" key="3">
    <source>
        <dbReference type="EMBL" id="MPM25316.1"/>
    </source>
</evidence>
<dbReference type="EC" id="2.1.1.222" evidence="3"/>
<evidence type="ECO:0000259" key="2">
    <source>
        <dbReference type="Pfam" id="PF13649"/>
    </source>
</evidence>
<organism evidence="3">
    <name type="scientific">bioreactor metagenome</name>
    <dbReference type="NCBI Taxonomy" id="1076179"/>
    <lineage>
        <taxon>unclassified sequences</taxon>
        <taxon>metagenomes</taxon>
        <taxon>ecological metagenomes</taxon>
    </lineage>
</organism>
<dbReference type="Pfam" id="PF13649">
    <property type="entry name" value="Methyltransf_25"/>
    <property type="match status" value="1"/>
</dbReference>
<evidence type="ECO:0000256" key="1">
    <source>
        <dbReference type="ARBA" id="ARBA00022679"/>
    </source>
</evidence>
<dbReference type="Gene3D" id="3.40.50.150">
    <property type="entry name" value="Vaccinia Virus protein VP39"/>
    <property type="match status" value="1"/>
</dbReference>
<comment type="caution">
    <text evidence="3">The sequence shown here is derived from an EMBL/GenBank/DDBJ whole genome shotgun (WGS) entry which is preliminary data.</text>
</comment>
<dbReference type="AlphaFoldDB" id="A0A644Y9S6"/>
<dbReference type="Gene3D" id="2.20.25.110">
    <property type="entry name" value="S-adenosyl-L-methionine-dependent methyltransferases"/>
    <property type="match status" value="1"/>
</dbReference>
<keyword evidence="1 3" id="KW-0808">Transferase</keyword>
<accession>A0A644Y9S6</accession>
<keyword evidence="3" id="KW-0830">Ubiquinone</keyword>
<dbReference type="GO" id="GO:0102208">
    <property type="term" value="F:2-polyprenyl-6-hydroxyphenol methylase activity"/>
    <property type="evidence" value="ECO:0007669"/>
    <property type="project" value="UniProtKB-EC"/>
</dbReference>
<proteinExistence type="predicted"/>
<dbReference type="InterPro" id="IPR041698">
    <property type="entry name" value="Methyltransf_25"/>
</dbReference>
<sequence length="279" mass="31953">MFPALQKYSHKPTPFEFCTTELLWNDPYISQQMLAFHLNGEVDAASRRKKFVDASIRWICERFSCCPGKNICDFGCGPGLYTLGLAGSGASVTGVDFSARSIAYARGAAATAGRKVNYVQANYLDFKTEEKFDLILMIFCDFCVLDMQQRERMLKKVRSMLAPGGLFLFDLCQIPGMQKWQEGSHLAHSLQNGFWSDQEYFELKHDFVYPVEAVSLEQYTIIQKERTWQVYNWLQYYDLDSITKLLAQHDLEIVEQYSDVCGGEYSAQTDEFALVVKTK</sequence>
<dbReference type="SUPFAM" id="SSF53335">
    <property type="entry name" value="S-adenosyl-L-methionine-dependent methyltransferases"/>
    <property type="match status" value="1"/>
</dbReference>
<reference evidence="3" key="1">
    <citation type="submission" date="2019-08" db="EMBL/GenBank/DDBJ databases">
        <authorList>
            <person name="Kucharzyk K."/>
            <person name="Murdoch R.W."/>
            <person name="Higgins S."/>
            <person name="Loffler F."/>
        </authorList>
    </citation>
    <scope>NUCLEOTIDE SEQUENCE</scope>
</reference>
<keyword evidence="3" id="KW-0489">Methyltransferase</keyword>
<dbReference type="PANTHER" id="PTHR43861">
    <property type="entry name" value="TRANS-ACONITATE 2-METHYLTRANSFERASE-RELATED"/>
    <property type="match status" value="1"/>
</dbReference>
<name>A0A644Y9S6_9ZZZZ</name>
<dbReference type="InterPro" id="IPR029063">
    <property type="entry name" value="SAM-dependent_MTases_sf"/>
</dbReference>
<feature type="domain" description="Methyltransferase" evidence="2">
    <location>
        <begin position="71"/>
        <end position="165"/>
    </location>
</feature>
<dbReference type="GO" id="GO:0032259">
    <property type="term" value="P:methylation"/>
    <property type="evidence" value="ECO:0007669"/>
    <property type="project" value="UniProtKB-KW"/>
</dbReference>
<dbReference type="EMBL" id="VSSQ01004468">
    <property type="protein sequence ID" value="MPM25316.1"/>
    <property type="molecule type" value="Genomic_DNA"/>
</dbReference>
<protein>
    <submittedName>
        <fullName evidence="3">Ubiquinone biosynthesis O-methyltransferase</fullName>
        <ecNumber evidence="3">2.1.1.222</ecNumber>
    </submittedName>
</protein>
<dbReference type="CDD" id="cd02440">
    <property type="entry name" value="AdoMet_MTases"/>
    <property type="match status" value="1"/>
</dbReference>
<gene>
    <name evidence="3" type="primary">ubiG_27</name>
    <name evidence="3" type="ORF">SDC9_71807</name>
</gene>